<comment type="caution">
    <text evidence="2">The sequence shown here is derived from an EMBL/GenBank/DDBJ whole genome shotgun (WGS) entry which is preliminary data.</text>
</comment>
<feature type="non-terminal residue" evidence="2">
    <location>
        <position position="120"/>
    </location>
</feature>
<keyword evidence="3" id="KW-1185">Reference proteome</keyword>
<evidence type="ECO:0000313" key="2">
    <source>
        <dbReference type="EMBL" id="RFU24879.1"/>
    </source>
</evidence>
<organism evidence="2 3">
    <name type="scientific">Scytalidium lignicola</name>
    <name type="common">Hyphomycete</name>
    <dbReference type="NCBI Taxonomy" id="5539"/>
    <lineage>
        <taxon>Eukaryota</taxon>
        <taxon>Fungi</taxon>
        <taxon>Dikarya</taxon>
        <taxon>Ascomycota</taxon>
        <taxon>Pezizomycotina</taxon>
        <taxon>Leotiomycetes</taxon>
        <taxon>Leotiomycetes incertae sedis</taxon>
        <taxon>Scytalidium</taxon>
    </lineage>
</organism>
<dbReference type="Proteomes" id="UP000258309">
    <property type="component" value="Unassembled WGS sequence"/>
</dbReference>
<proteinExistence type="predicted"/>
<accession>A0A3E2GUU5</accession>
<reference evidence="2 3" key="1">
    <citation type="submission" date="2018-05" db="EMBL/GenBank/DDBJ databases">
        <title>Draft genome sequence of Scytalidium lignicola DSM 105466, a ubiquitous saprotrophic fungus.</title>
        <authorList>
            <person name="Buettner E."/>
            <person name="Gebauer A.M."/>
            <person name="Hofrichter M."/>
            <person name="Liers C."/>
            <person name="Kellner H."/>
        </authorList>
    </citation>
    <scope>NUCLEOTIDE SEQUENCE [LARGE SCALE GENOMIC DNA]</scope>
    <source>
        <strain evidence="2 3">DSM 105466</strain>
    </source>
</reference>
<name>A0A3E2GUU5_SCYLI</name>
<keyword evidence="1" id="KW-0732">Signal</keyword>
<evidence type="ECO:0000313" key="3">
    <source>
        <dbReference type="Proteomes" id="UP000258309"/>
    </source>
</evidence>
<dbReference type="EMBL" id="NCSJ02000392">
    <property type="protein sequence ID" value="RFU24879.1"/>
    <property type="molecule type" value="Genomic_DNA"/>
</dbReference>
<evidence type="ECO:0000256" key="1">
    <source>
        <dbReference type="SAM" id="SignalP"/>
    </source>
</evidence>
<dbReference type="OMA" id="HHGYCCG"/>
<dbReference type="AlphaFoldDB" id="A0A3E2GUU5"/>
<feature type="signal peptide" evidence="1">
    <location>
        <begin position="1"/>
        <end position="22"/>
    </location>
</feature>
<feature type="non-terminal residue" evidence="2">
    <location>
        <position position="1"/>
    </location>
</feature>
<feature type="chain" id="PRO_5017609857" evidence="1">
    <location>
        <begin position="23"/>
        <end position="120"/>
    </location>
</feature>
<sequence length="120" mass="12521">MKNSVIIQFLGTLAILAGNASAFYGQLSLDEECSEGCNTVLNILDHHAGSTYTCGAVNPSFCTHEGACKVLCQETSKGGYNWNAEFWQTSDGCHNINFEGAFGGAGHGYCCGGAPCNIGA</sequence>
<dbReference type="OrthoDB" id="4886528at2759"/>
<gene>
    <name evidence="2" type="ORF">B7463_g11463</name>
</gene>
<protein>
    <submittedName>
        <fullName evidence="2">Uncharacterized protein</fullName>
    </submittedName>
</protein>